<dbReference type="SUPFAM" id="SSF52129">
    <property type="entry name" value="Caspase-like"/>
    <property type="match status" value="1"/>
</dbReference>
<feature type="domain" description="Caspase family p20" evidence="8">
    <location>
        <begin position="246"/>
        <end position="370"/>
    </location>
</feature>
<reference evidence="9" key="2">
    <citation type="submission" date="2025-09" db="UniProtKB">
        <authorList>
            <consortium name="Ensembl"/>
        </authorList>
    </citation>
    <scope>IDENTIFICATION</scope>
</reference>
<feature type="region of interest" description="Disordered" evidence="5">
    <location>
        <begin position="177"/>
        <end position="204"/>
    </location>
</feature>
<dbReference type="Pfam" id="PF01335">
    <property type="entry name" value="DED"/>
    <property type="match status" value="2"/>
</dbReference>
<evidence type="ECO:0000256" key="3">
    <source>
        <dbReference type="ARBA" id="ARBA00022737"/>
    </source>
</evidence>
<dbReference type="GO" id="GO:0043065">
    <property type="term" value="P:positive regulation of apoptotic process"/>
    <property type="evidence" value="ECO:0007669"/>
    <property type="project" value="UniProtKB-ARBA"/>
</dbReference>
<organism evidence="9 10">
    <name type="scientific">Gadus morhua</name>
    <name type="common">Atlantic cod</name>
    <dbReference type="NCBI Taxonomy" id="8049"/>
    <lineage>
        <taxon>Eukaryota</taxon>
        <taxon>Metazoa</taxon>
        <taxon>Chordata</taxon>
        <taxon>Craniata</taxon>
        <taxon>Vertebrata</taxon>
        <taxon>Euteleostomi</taxon>
        <taxon>Actinopterygii</taxon>
        <taxon>Neopterygii</taxon>
        <taxon>Teleostei</taxon>
        <taxon>Neoteleostei</taxon>
        <taxon>Acanthomorphata</taxon>
        <taxon>Zeiogadaria</taxon>
        <taxon>Gadariae</taxon>
        <taxon>Gadiformes</taxon>
        <taxon>Gadoidei</taxon>
        <taxon>Gadidae</taxon>
        <taxon>Gadus</taxon>
    </lineage>
</organism>
<feature type="domain" description="DED" evidence="6">
    <location>
        <begin position="1"/>
        <end position="77"/>
    </location>
</feature>
<evidence type="ECO:0000313" key="10">
    <source>
        <dbReference type="Proteomes" id="UP000694546"/>
    </source>
</evidence>
<dbReference type="InterPro" id="IPR029030">
    <property type="entry name" value="Caspase-like_dom_sf"/>
</dbReference>
<reference evidence="9" key="1">
    <citation type="submission" date="2025-08" db="UniProtKB">
        <authorList>
            <consortium name="Ensembl"/>
        </authorList>
    </citation>
    <scope>IDENTIFICATION</scope>
</reference>
<dbReference type="InterPro" id="IPR011029">
    <property type="entry name" value="DEATH-like_dom_sf"/>
</dbReference>
<comment type="similarity">
    <text evidence="1 4">Belongs to the peptidase C14A family.</text>
</comment>
<dbReference type="GO" id="GO:0005886">
    <property type="term" value="C:plasma membrane"/>
    <property type="evidence" value="ECO:0007669"/>
    <property type="project" value="UniProtKB-ARBA"/>
</dbReference>
<feature type="domain" description="DED" evidence="6">
    <location>
        <begin position="90"/>
        <end position="168"/>
    </location>
</feature>
<dbReference type="GeneTree" id="ENSGT00940000166591"/>
<dbReference type="CDD" id="cd08792">
    <property type="entry name" value="DED_Caspase_8_10_r1"/>
    <property type="match status" value="1"/>
</dbReference>
<dbReference type="InterPro" id="IPR001875">
    <property type="entry name" value="DED_dom"/>
</dbReference>
<feature type="compositionally biased region" description="Polar residues" evidence="5">
    <location>
        <begin position="177"/>
        <end position="192"/>
    </location>
</feature>
<dbReference type="Pfam" id="PF00656">
    <property type="entry name" value="Peptidase_C14"/>
    <property type="match status" value="1"/>
</dbReference>
<evidence type="ECO:0000256" key="2">
    <source>
        <dbReference type="ARBA" id="ARBA00022703"/>
    </source>
</evidence>
<name>A0A8C5A8N6_GADMO</name>
<dbReference type="GO" id="GO:0006915">
    <property type="term" value="P:apoptotic process"/>
    <property type="evidence" value="ECO:0007669"/>
    <property type="project" value="UniProtKB-KW"/>
</dbReference>
<dbReference type="PROSITE" id="PS50168">
    <property type="entry name" value="DED"/>
    <property type="match status" value="2"/>
</dbReference>
<dbReference type="InterPro" id="IPR011600">
    <property type="entry name" value="Pept_C14_caspase"/>
</dbReference>
<evidence type="ECO:0000256" key="1">
    <source>
        <dbReference type="ARBA" id="ARBA00010134"/>
    </source>
</evidence>
<dbReference type="GO" id="GO:0005634">
    <property type="term" value="C:nucleus"/>
    <property type="evidence" value="ECO:0007669"/>
    <property type="project" value="UniProtKB-SubCell"/>
</dbReference>
<dbReference type="SUPFAM" id="SSF47986">
    <property type="entry name" value="DEATH domain"/>
    <property type="match status" value="2"/>
</dbReference>
<dbReference type="InterPro" id="IPR001309">
    <property type="entry name" value="Pept_C14_p20"/>
</dbReference>
<dbReference type="PROSITE" id="PS50207">
    <property type="entry name" value="CASPASE_P10"/>
    <property type="match status" value="1"/>
</dbReference>
<feature type="domain" description="Caspase family p10" evidence="7">
    <location>
        <begin position="409"/>
        <end position="489"/>
    </location>
</feature>
<evidence type="ECO:0000259" key="6">
    <source>
        <dbReference type="PROSITE" id="PS50168"/>
    </source>
</evidence>
<keyword evidence="2" id="KW-0053">Apoptosis</keyword>
<dbReference type="SMART" id="SM00115">
    <property type="entry name" value="CASc"/>
    <property type="match status" value="1"/>
</dbReference>
<dbReference type="GO" id="GO:0051604">
    <property type="term" value="P:protein maturation"/>
    <property type="evidence" value="ECO:0007669"/>
    <property type="project" value="UniProtKB-ARBA"/>
</dbReference>
<dbReference type="OMA" id="TETQPNY"/>
<evidence type="ECO:0000313" key="9">
    <source>
        <dbReference type="Ensembl" id="ENSGMOP00000028192.1"/>
    </source>
</evidence>
<dbReference type="PROSITE" id="PS01122">
    <property type="entry name" value="CASPASE_CYS"/>
    <property type="match status" value="1"/>
</dbReference>
<dbReference type="InterPro" id="IPR002138">
    <property type="entry name" value="Pept_C14_p10"/>
</dbReference>
<dbReference type="InterPro" id="IPR015917">
    <property type="entry name" value="Pept_C14A"/>
</dbReference>
<dbReference type="AlphaFoldDB" id="A0A8C5A8N6"/>
<evidence type="ECO:0000259" key="8">
    <source>
        <dbReference type="PROSITE" id="PS50208"/>
    </source>
</evidence>
<dbReference type="Gene3D" id="1.10.533.10">
    <property type="entry name" value="Death Domain, Fas"/>
    <property type="match status" value="2"/>
</dbReference>
<dbReference type="Gene3D" id="3.40.50.1460">
    <property type="match status" value="1"/>
</dbReference>
<keyword evidence="10" id="KW-1185">Reference proteome</keyword>
<evidence type="ECO:0000259" key="7">
    <source>
        <dbReference type="PROSITE" id="PS50207"/>
    </source>
</evidence>
<dbReference type="GO" id="GO:0004197">
    <property type="term" value="F:cysteine-type endopeptidase activity"/>
    <property type="evidence" value="ECO:0007669"/>
    <property type="project" value="InterPro"/>
</dbReference>
<gene>
    <name evidence="9" type="primary">casp8</name>
</gene>
<dbReference type="GO" id="GO:0006508">
    <property type="term" value="P:proteolysis"/>
    <property type="evidence" value="ECO:0007669"/>
    <property type="project" value="UniProtKB-KW"/>
</dbReference>
<protein>
    <recommendedName>
        <fullName evidence="11">Caspase-8</fullName>
    </recommendedName>
</protein>
<proteinExistence type="inferred from homology"/>
<dbReference type="Ensembl" id="ENSGMOT00000034259.1">
    <property type="protein sequence ID" value="ENSGMOP00000028192.1"/>
    <property type="gene ID" value="ENSGMOG00000024183.1"/>
</dbReference>
<dbReference type="PRINTS" id="PR00376">
    <property type="entry name" value="IL1BCENZYME"/>
</dbReference>
<accession>A0A8C5A8N6</accession>
<dbReference type="SMART" id="SM00031">
    <property type="entry name" value="DED"/>
    <property type="match status" value="2"/>
</dbReference>
<evidence type="ECO:0000256" key="5">
    <source>
        <dbReference type="SAM" id="MobiDB-lite"/>
    </source>
</evidence>
<dbReference type="Proteomes" id="UP000694546">
    <property type="component" value="Chromosome 8"/>
</dbReference>
<evidence type="ECO:0008006" key="11">
    <source>
        <dbReference type="Google" id="ProtNLM"/>
    </source>
</evidence>
<keyword evidence="3" id="KW-0677">Repeat</keyword>
<dbReference type="PANTHER" id="PTHR48169">
    <property type="entry name" value="DED DOMAIN-CONTAINING PROTEIN"/>
    <property type="match status" value="1"/>
</dbReference>
<sequence length="501" mass="55786">MDLTILASIDDDLDSSEVAALCFLCRDVLSKKGLKKVKDGKDLFKQLDEKDLLSNSCFLYQLLRIIKREDLLSRLQGDVTQTDSIPIVTDYREMLYNLYEDVIEKNLKKMKYLLGDNGVGRGQIELCTTALDVFSLMEDSGLLSRQRLDKLQEILKECDSQLVNTVQKYINAGGYASQTPSIGPQDSPSFSMGNPREAPPAVSPSVPCMTRYSEPGAAQSLVSDSDLIVAATSVLHPDFYTLRNNPRGTCLVINNEHFTGGDLRNRRGTRVDEESLRQVFGKLGFQVVVHSDLTADAIRRVLEDLGKKSFYKADVLVVCVLSHGENECVFGTDGKKVSLRDLRMPFTSAGAPTLAGKPKLFFIQACQGSTYQKGALPCPPRPQDEEARRTSMSLEVDAGALPAELVAEEADFLMGMATVEECISFRNISTGSIYIQELCKQLLVSAKRKDDLLTTLTRVNREVSKGDYLRHKQMPQPKYTLTKKLVLTEMETETEMEMLKN</sequence>
<dbReference type="PROSITE" id="PS50208">
    <property type="entry name" value="CASPASE_P20"/>
    <property type="match status" value="1"/>
</dbReference>
<dbReference type="GO" id="GO:0005737">
    <property type="term" value="C:cytoplasm"/>
    <property type="evidence" value="ECO:0007669"/>
    <property type="project" value="UniProtKB-SubCell"/>
</dbReference>
<dbReference type="GO" id="GO:0032991">
    <property type="term" value="C:protein-containing complex"/>
    <property type="evidence" value="ECO:0007669"/>
    <property type="project" value="UniProtKB-ARBA"/>
</dbReference>
<evidence type="ECO:0000256" key="4">
    <source>
        <dbReference type="RuleBase" id="RU003971"/>
    </source>
</evidence>
<dbReference type="InterPro" id="IPR033139">
    <property type="entry name" value="Caspase_cys_AS"/>
</dbReference>
<dbReference type="CDD" id="cd00032">
    <property type="entry name" value="CASc"/>
    <property type="match status" value="1"/>
</dbReference>
<dbReference type="PANTHER" id="PTHR48169:SF7">
    <property type="entry name" value="CASPASE 10"/>
    <property type="match status" value="1"/>
</dbReference>